<organism evidence="2 3">
    <name type="scientific">Trichinella pseudospiralis</name>
    <name type="common">Parasitic roundworm</name>
    <dbReference type="NCBI Taxonomy" id="6337"/>
    <lineage>
        <taxon>Eukaryota</taxon>
        <taxon>Metazoa</taxon>
        <taxon>Ecdysozoa</taxon>
        <taxon>Nematoda</taxon>
        <taxon>Enoplea</taxon>
        <taxon>Dorylaimia</taxon>
        <taxon>Trichinellida</taxon>
        <taxon>Trichinellidae</taxon>
        <taxon>Trichinella</taxon>
    </lineage>
</organism>
<feature type="region of interest" description="Disordered" evidence="1">
    <location>
        <begin position="1"/>
        <end position="32"/>
    </location>
</feature>
<evidence type="ECO:0000313" key="3">
    <source>
        <dbReference type="Proteomes" id="UP000054805"/>
    </source>
</evidence>
<dbReference type="Proteomes" id="UP000054805">
    <property type="component" value="Unassembled WGS sequence"/>
</dbReference>
<protein>
    <submittedName>
        <fullName evidence="2">Uncharacterized protein</fullName>
    </submittedName>
</protein>
<dbReference type="AlphaFoldDB" id="A0A0V1G9H5"/>
<dbReference type="EMBL" id="JYDS01004794">
    <property type="protein sequence ID" value="KRY94896.1"/>
    <property type="molecule type" value="Genomic_DNA"/>
</dbReference>
<keyword evidence="3" id="KW-1185">Reference proteome</keyword>
<evidence type="ECO:0000313" key="2">
    <source>
        <dbReference type="EMBL" id="KRY94896.1"/>
    </source>
</evidence>
<reference evidence="2 3" key="1">
    <citation type="submission" date="2015-01" db="EMBL/GenBank/DDBJ databases">
        <title>Evolution of Trichinella species and genotypes.</title>
        <authorList>
            <person name="Korhonen P.K."/>
            <person name="Edoardo P."/>
            <person name="Giuseppe L.R."/>
            <person name="Gasser R.B."/>
        </authorList>
    </citation>
    <scope>NUCLEOTIDE SEQUENCE [LARGE SCALE GENOMIC DNA]</scope>
    <source>
        <strain evidence="2">ISS588</strain>
    </source>
</reference>
<comment type="caution">
    <text evidence="2">The sequence shown here is derived from an EMBL/GenBank/DDBJ whole genome shotgun (WGS) entry which is preliminary data.</text>
</comment>
<sequence>MEHKAPNGGARESTQELKGIGEYQDQEEGVGG</sequence>
<evidence type="ECO:0000256" key="1">
    <source>
        <dbReference type="SAM" id="MobiDB-lite"/>
    </source>
</evidence>
<name>A0A0V1G9H5_TRIPS</name>
<gene>
    <name evidence="2" type="ORF">T4B_7322</name>
</gene>
<proteinExistence type="predicted"/>
<accession>A0A0V1G9H5</accession>